<feature type="binding site" evidence="2">
    <location>
        <position position="108"/>
    </location>
    <ligand>
        <name>Mn(2+)</name>
        <dbReference type="ChEBI" id="CHEBI:29035"/>
        <label>2</label>
    </ligand>
</feature>
<gene>
    <name evidence="4" type="ORF">Bccel_4852</name>
</gene>
<feature type="binding site" evidence="2">
    <location>
        <position position="106"/>
    </location>
    <ligand>
        <name>Mn(2+)</name>
        <dbReference type="ChEBI" id="CHEBI:29035"/>
        <label>2</label>
    </ligand>
</feature>
<evidence type="ECO:0000259" key="3">
    <source>
        <dbReference type="Pfam" id="PF07687"/>
    </source>
</evidence>
<dbReference type="InterPro" id="IPR002933">
    <property type="entry name" value="Peptidase_M20"/>
</dbReference>
<dbReference type="Gene3D" id="3.30.70.360">
    <property type="match status" value="1"/>
</dbReference>
<accession>A0A0L6JUS6</accession>
<protein>
    <submittedName>
        <fullName evidence="4">Amidohydrolase</fullName>
        <ecNumber evidence="4">3.5.1.47</ecNumber>
    </submittedName>
</protein>
<comment type="caution">
    <text evidence="4">The sequence shown here is derived from an EMBL/GenBank/DDBJ whole genome shotgun (WGS) entry which is preliminary data.</text>
</comment>
<dbReference type="SUPFAM" id="SSF53187">
    <property type="entry name" value="Zn-dependent exopeptidases"/>
    <property type="match status" value="1"/>
</dbReference>
<evidence type="ECO:0000313" key="5">
    <source>
        <dbReference type="Proteomes" id="UP000036923"/>
    </source>
</evidence>
<dbReference type="NCBIfam" id="TIGR01891">
    <property type="entry name" value="amidohydrolases"/>
    <property type="match status" value="1"/>
</dbReference>
<dbReference type="eggNOG" id="COG1473">
    <property type="taxonomic scope" value="Bacteria"/>
</dbReference>
<dbReference type="SUPFAM" id="SSF55031">
    <property type="entry name" value="Bacterial exopeptidase dimerisation domain"/>
    <property type="match status" value="1"/>
</dbReference>
<dbReference type="InterPro" id="IPR017439">
    <property type="entry name" value="Amidohydrolase"/>
</dbReference>
<dbReference type="Pfam" id="PF07687">
    <property type="entry name" value="M20_dimer"/>
    <property type="match status" value="1"/>
</dbReference>
<keyword evidence="1 4" id="KW-0378">Hydrolase</keyword>
<comment type="cofactor">
    <cofactor evidence="2">
        <name>Mn(2+)</name>
        <dbReference type="ChEBI" id="CHEBI:29035"/>
    </cofactor>
    <text evidence="2">The Mn(2+) ion enhances activity.</text>
</comment>
<keyword evidence="2" id="KW-0479">Metal-binding</keyword>
<dbReference type="Gene3D" id="3.40.630.10">
    <property type="entry name" value="Zn peptidases"/>
    <property type="match status" value="1"/>
</dbReference>
<dbReference type="STRING" id="398512.Bccel_4852"/>
<dbReference type="InterPro" id="IPR036264">
    <property type="entry name" value="Bact_exopeptidase_dim_dom"/>
</dbReference>
<keyword evidence="2" id="KW-0464">Manganese</keyword>
<reference evidence="5" key="1">
    <citation type="submission" date="2015-07" db="EMBL/GenBank/DDBJ databases">
        <title>Near-Complete Genome Sequence of the Cellulolytic Bacterium Bacteroides (Pseudobacteroides) cellulosolvens ATCC 35603.</title>
        <authorList>
            <person name="Dassa B."/>
            <person name="Utturkar S.M."/>
            <person name="Klingeman D.M."/>
            <person name="Hurt R.A."/>
            <person name="Keller M."/>
            <person name="Xu J."/>
            <person name="Reddy Y.H.K."/>
            <person name="Borovok I."/>
            <person name="Grinberg I.R."/>
            <person name="Lamed R."/>
            <person name="Zhivin O."/>
            <person name="Bayer E.A."/>
            <person name="Brown S.D."/>
        </authorList>
    </citation>
    <scope>NUCLEOTIDE SEQUENCE [LARGE SCALE GENOMIC DNA]</scope>
    <source>
        <strain evidence="5">DSM 2933</strain>
    </source>
</reference>
<dbReference type="AlphaFoldDB" id="A0A0L6JUS6"/>
<dbReference type="PATRIC" id="fig|398512.5.peg.5088"/>
<proteinExistence type="predicted"/>
<dbReference type="GO" id="GO:0019877">
    <property type="term" value="P:diaminopimelate biosynthetic process"/>
    <property type="evidence" value="ECO:0007669"/>
    <property type="project" value="UniProtKB-ARBA"/>
</dbReference>
<feature type="binding site" evidence="2">
    <location>
        <position position="368"/>
    </location>
    <ligand>
        <name>Mn(2+)</name>
        <dbReference type="ChEBI" id="CHEBI:29035"/>
        <label>2</label>
    </ligand>
</feature>
<dbReference type="Pfam" id="PF01546">
    <property type="entry name" value="Peptidase_M20"/>
    <property type="match status" value="1"/>
</dbReference>
<dbReference type="EC" id="3.5.1.47" evidence="4"/>
<dbReference type="GO" id="GO:0046872">
    <property type="term" value="F:metal ion binding"/>
    <property type="evidence" value="ECO:0007669"/>
    <property type="project" value="UniProtKB-KW"/>
</dbReference>
<evidence type="ECO:0000256" key="2">
    <source>
        <dbReference type="PIRSR" id="PIRSR005962-1"/>
    </source>
</evidence>
<dbReference type="CDD" id="cd03886">
    <property type="entry name" value="M20_Acy1"/>
    <property type="match status" value="1"/>
</dbReference>
<sequence>MIKLLTDKIKSYSEEVFDRLVSIRREIHKYPELGFNEIKTSGLIRSFLEELGLDVYGFAGTGLAATINGKDNGKTVAIRADIDALPIKEENMFEFVSRNVGKMHACGHDGHTAIVLGAAHVLVRLRDFLNGNVKLIFQPAEEGLGGAEVMVNEGVLDNPKVDAIIGAHVSPLINTGFISVRKGPVMASPSEFEIEIVGKSGHAAQPENAVNPITIGAAIVDRFRNIVKPNHNSLKQAILTVTCFNAGSAFNIIPDSVTLKGTIRTFDADICKYIKDSMEEILKEETQKAGALYKFQANDGYPPVINDDLLVDRFIGSAEKIINAKNIITNQEPSMLAEDFSYYSKVVSGTYFHLGCRSQMNSEVINLHSSKFNLDENCIKIGVEIMSQFAFDFINA</sequence>
<dbReference type="EMBL" id="LGTC01000001">
    <property type="protein sequence ID" value="KNY29578.1"/>
    <property type="molecule type" value="Genomic_DNA"/>
</dbReference>
<feature type="binding site" evidence="2">
    <location>
        <position position="168"/>
    </location>
    <ligand>
        <name>Mn(2+)</name>
        <dbReference type="ChEBI" id="CHEBI:29035"/>
        <label>2</label>
    </ligand>
</feature>
<dbReference type="Proteomes" id="UP000036923">
    <property type="component" value="Unassembled WGS sequence"/>
</dbReference>
<dbReference type="PANTHER" id="PTHR11014">
    <property type="entry name" value="PEPTIDASE M20 FAMILY MEMBER"/>
    <property type="match status" value="1"/>
</dbReference>
<dbReference type="PIRSF" id="PIRSF005962">
    <property type="entry name" value="Pept_M20D_amidohydro"/>
    <property type="match status" value="1"/>
</dbReference>
<organism evidence="4 5">
    <name type="scientific">Pseudobacteroides cellulosolvens ATCC 35603 = DSM 2933</name>
    <dbReference type="NCBI Taxonomy" id="398512"/>
    <lineage>
        <taxon>Bacteria</taxon>
        <taxon>Bacillati</taxon>
        <taxon>Bacillota</taxon>
        <taxon>Clostridia</taxon>
        <taxon>Eubacteriales</taxon>
        <taxon>Oscillospiraceae</taxon>
        <taxon>Pseudobacteroides</taxon>
    </lineage>
</organism>
<dbReference type="GO" id="GO:0050118">
    <property type="term" value="F:N-acetyldiaminopimelate deacetylase activity"/>
    <property type="evidence" value="ECO:0007669"/>
    <property type="project" value="UniProtKB-EC"/>
</dbReference>
<evidence type="ECO:0000313" key="4">
    <source>
        <dbReference type="EMBL" id="KNY29578.1"/>
    </source>
</evidence>
<evidence type="ECO:0000256" key="1">
    <source>
        <dbReference type="ARBA" id="ARBA00022801"/>
    </source>
</evidence>
<dbReference type="FunFam" id="3.30.70.360:FF:000001">
    <property type="entry name" value="N-acetyldiaminopimelate deacetylase"/>
    <property type="match status" value="1"/>
</dbReference>
<feature type="domain" description="Peptidase M20 dimerisation" evidence="3">
    <location>
        <begin position="192"/>
        <end position="287"/>
    </location>
</feature>
<feature type="binding site" evidence="2">
    <location>
        <position position="142"/>
    </location>
    <ligand>
        <name>Mn(2+)</name>
        <dbReference type="ChEBI" id="CHEBI:29035"/>
        <label>2</label>
    </ligand>
</feature>
<keyword evidence="5" id="KW-1185">Reference proteome</keyword>
<dbReference type="PANTHER" id="PTHR11014:SF63">
    <property type="entry name" value="METALLOPEPTIDASE, PUTATIVE (AFU_ORTHOLOGUE AFUA_6G09600)-RELATED"/>
    <property type="match status" value="1"/>
</dbReference>
<name>A0A0L6JUS6_9FIRM</name>
<dbReference type="InterPro" id="IPR011650">
    <property type="entry name" value="Peptidase_M20_dimer"/>
</dbReference>